<feature type="region of interest" description="Disordered" evidence="2">
    <location>
        <begin position="1"/>
        <end position="50"/>
    </location>
</feature>
<dbReference type="InParanoid" id="A0A2T2ZTK3"/>
<keyword evidence="3" id="KW-0472">Membrane</keyword>
<keyword evidence="3" id="KW-1133">Transmembrane helix</keyword>
<keyword evidence="3" id="KW-0812">Transmembrane</keyword>
<evidence type="ECO:0000256" key="1">
    <source>
        <dbReference type="SAM" id="Coils"/>
    </source>
</evidence>
<sequence>MSSSDDGRRSHAPLRDVAGTVLESMNAEYRQQPTPPPPLPPPPLPPPPPPTVYARLRHTLKALEAIDQQLDILRRRVKALREEHTQVARRISAYCLSHSITLSRPLSFPHGYNDNNDINDIHNNDNEPAAAAAAAAAAAGPDAENWRNKFAAKDAGEVQRLTQRHAELQAQTVSLKDQIARLDEEYYAKWQACMRGLLELPGQSFFFGGGVSFFLFFFSSILGLLFLLLLLRRGSWFESSWACSLQ</sequence>
<feature type="compositionally biased region" description="Pro residues" evidence="2">
    <location>
        <begin position="33"/>
        <end position="50"/>
    </location>
</feature>
<feature type="coiled-coil region" evidence="1">
    <location>
        <begin position="63"/>
        <end position="90"/>
    </location>
</feature>
<feature type="transmembrane region" description="Helical" evidence="3">
    <location>
        <begin position="205"/>
        <end position="231"/>
    </location>
</feature>
<evidence type="ECO:0000313" key="4">
    <source>
        <dbReference type="EMBL" id="PSR76263.1"/>
    </source>
</evidence>
<proteinExistence type="predicted"/>
<evidence type="ECO:0000256" key="3">
    <source>
        <dbReference type="SAM" id="Phobius"/>
    </source>
</evidence>
<evidence type="ECO:0000256" key="2">
    <source>
        <dbReference type="SAM" id="MobiDB-lite"/>
    </source>
</evidence>
<name>A0A2T2ZTK3_9PEZI</name>
<dbReference type="AlphaFoldDB" id="A0A2T2ZTK3"/>
<protein>
    <submittedName>
        <fullName evidence="4">Uncharacterized protein</fullName>
    </submittedName>
</protein>
<dbReference type="EMBL" id="KZ678716">
    <property type="protein sequence ID" value="PSR76263.1"/>
    <property type="molecule type" value="Genomic_DNA"/>
</dbReference>
<dbReference type="Proteomes" id="UP000241462">
    <property type="component" value="Unassembled WGS sequence"/>
</dbReference>
<feature type="coiled-coil region" evidence="1">
    <location>
        <begin position="158"/>
        <end position="185"/>
    </location>
</feature>
<keyword evidence="5" id="KW-1185">Reference proteome</keyword>
<organism evidence="4 5">
    <name type="scientific">Coniella lustricola</name>
    <dbReference type="NCBI Taxonomy" id="2025994"/>
    <lineage>
        <taxon>Eukaryota</taxon>
        <taxon>Fungi</taxon>
        <taxon>Dikarya</taxon>
        <taxon>Ascomycota</taxon>
        <taxon>Pezizomycotina</taxon>
        <taxon>Sordariomycetes</taxon>
        <taxon>Sordariomycetidae</taxon>
        <taxon>Diaporthales</taxon>
        <taxon>Schizoparmaceae</taxon>
        <taxon>Coniella</taxon>
    </lineage>
</organism>
<keyword evidence="1" id="KW-0175">Coiled coil</keyword>
<reference evidence="4 5" key="1">
    <citation type="journal article" date="2018" name="Mycol. Prog.">
        <title>Coniella lustricola, a new species from submerged detritus.</title>
        <authorList>
            <person name="Raudabaugh D.B."/>
            <person name="Iturriaga T."/>
            <person name="Carver A."/>
            <person name="Mondo S."/>
            <person name="Pangilinan J."/>
            <person name="Lipzen A."/>
            <person name="He G."/>
            <person name="Amirebrahimi M."/>
            <person name="Grigoriev I.V."/>
            <person name="Miller A.N."/>
        </authorList>
    </citation>
    <scope>NUCLEOTIDE SEQUENCE [LARGE SCALE GENOMIC DNA]</scope>
    <source>
        <strain evidence="4 5">B22-T-1</strain>
    </source>
</reference>
<accession>A0A2T2ZTK3</accession>
<gene>
    <name evidence="4" type="ORF">BD289DRAFT_176751</name>
</gene>
<evidence type="ECO:0000313" key="5">
    <source>
        <dbReference type="Proteomes" id="UP000241462"/>
    </source>
</evidence>